<dbReference type="PROSITE" id="PS00962">
    <property type="entry name" value="RIBOSOMAL_S2_1"/>
    <property type="match status" value="1"/>
</dbReference>
<dbReference type="OrthoDB" id="2320368at2759"/>
<keyword evidence="3 4" id="KW-0687">Ribonucleoprotein</keyword>
<comment type="similarity">
    <text evidence="1 4">Belongs to the universal ribosomal protein uS2 family.</text>
</comment>
<sequence length="488" mass="53434">MLRNRPVSSSSSLMLARFNSSSSSGSASTVAEEDPSSASSVSSEATSNASEVSESVNESADAGPLDAAEQAIAVEEEMAHIRRLFKSRQVSETESKVDMSPEMQKKLDDEFNNFLREFLVENDFLEEFLSVVNVDDTKSSDVKSILSIKAQGSEKSIDESGNIKGQVQFPNVVHSEIDEPYTSQELYLRRLFHASSVSGLGSTISNVYKPHQDIFSPPSIRQTSINTLLAAGAHLGHSTSMLRQNNQQFVYGIRDGIHIIDLEQTLTYLRRAANVVQGVSEKGGVILYVGTLEGQEKSLQVAANRSNGYYVHSRWIPGTLTNSSQVSGSWARHEVDMADAPTGRKLAPNLHKTIVKPDLVVILNPVENRNLIHECLATRIPTIGIIDTNSEPSLVTYPIPANDDSLRTSDLIVGILSKSAQRGRNKRLAEYTQYQREATESEQTNAFNTHEHTSSTTADSIVPEEDLANLAAQETRSRRRAPKSGLSA</sequence>
<dbReference type="Gene3D" id="3.40.50.10490">
    <property type="entry name" value="Glucose-6-phosphate isomerase like protein, domain 1"/>
    <property type="match status" value="1"/>
</dbReference>
<evidence type="ECO:0000313" key="7">
    <source>
        <dbReference type="Proteomes" id="UP000189580"/>
    </source>
</evidence>
<proteinExistence type="inferred from homology"/>
<evidence type="ECO:0000256" key="4">
    <source>
        <dbReference type="RuleBase" id="RU003631"/>
    </source>
</evidence>
<dbReference type="FunFam" id="3.40.50.10490:FF:000055">
    <property type="entry name" value="Mitochondrial ribosomal protein"/>
    <property type="match status" value="1"/>
</dbReference>
<evidence type="ECO:0000313" key="6">
    <source>
        <dbReference type="EMBL" id="ANB13149.1"/>
    </source>
</evidence>
<dbReference type="GeneID" id="30033233"/>
<dbReference type="EMBL" id="CP014501">
    <property type="protein sequence ID" value="ANB13149.1"/>
    <property type="molecule type" value="Genomic_DNA"/>
</dbReference>
<dbReference type="Proteomes" id="UP000189580">
    <property type="component" value="Chromosome a"/>
</dbReference>
<keyword evidence="7" id="KW-1185">Reference proteome</keyword>
<accession>A0A167DPU6</accession>
<dbReference type="PANTHER" id="PTHR12534">
    <property type="entry name" value="30S RIBOSOMAL PROTEIN S2 PROKARYOTIC AND ORGANELLAR"/>
    <property type="match status" value="1"/>
</dbReference>
<gene>
    <name evidence="6" type="primary">MRP4</name>
    <name evidence="6" type="ORF">AWJ20_1431</name>
</gene>
<dbReference type="InterPro" id="IPR018130">
    <property type="entry name" value="Ribosomal_uS2_CS"/>
</dbReference>
<reference evidence="6 7" key="1">
    <citation type="submission" date="2016-02" db="EMBL/GenBank/DDBJ databases">
        <title>Complete genome sequence and transcriptome regulation of the pentose utilising yeast Sugiyamaella lignohabitans.</title>
        <authorList>
            <person name="Bellasio M."/>
            <person name="Peymann A."/>
            <person name="Valli M."/>
            <person name="Sipitzky M."/>
            <person name="Graf A."/>
            <person name="Sauer M."/>
            <person name="Marx H."/>
            <person name="Mattanovich D."/>
        </authorList>
    </citation>
    <scope>NUCLEOTIDE SEQUENCE [LARGE SCALE GENOMIC DNA]</scope>
    <source>
        <strain evidence="6 7">CBS 10342</strain>
    </source>
</reference>
<protein>
    <submittedName>
        <fullName evidence="6">Mitochondrial 37S ribosomal protein MRP4</fullName>
    </submittedName>
</protein>
<dbReference type="KEGG" id="slb:AWJ20_1431"/>
<dbReference type="GO" id="GO:0006412">
    <property type="term" value="P:translation"/>
    <property type="evidence" value="ECO:0007669"/>
    <property type="project" value="InterPro"/>
</dbReference>
<dbReference type="NCBIfam" id="TIGR01011">
    <property type="entry name" value="rpsB_bact"/>
    <property type="match status" value="1"/>
</dbReference>
<dbReference type="AlphaFoldDB" id="A0A167DPU6"/>
<evidence type="ECO:0000256" key="5">
    <source>
        <dbReference type="SAM" id="MobiDB-lite"/>
    </source>
</evidence>
<dbReference type="InterPro" id="IPR023591">
    <property type="entry name" value="Ribosomal_uS2_flav_dom_sf"/>
</dbReference>
<feature type="compositionally biased region" description="Polar residues" evidence="5">
    <location>
        <begin position="435"/>
        <end position="459"/>
    </location>
</feature>
<evidence type="ECO:0000256" key="3">
    <source>
        <dbReference type="ARBA" id="ARBA00023274"/>
    </source>
</evidence>
<dbReference type="HAMAP" id="MF_00291_B">
    <property type="entry name" value="Ribosomal_uS2_B"/>
    <property type="match status" value="1"/>
</dbReference>
<feature type="region of interest" description="Disordered" evidence="5">
    <location>
        <begin position="435"/>
        <end position="488"/>
    </location>
</feature>
<dbReference type="CDD" id="cd01425">
    <property type="entry name" value="RPS2"/>
    <property type="match status" value="1"/>
</dbReference>
<dbReference type="Pfam" id="PF00318">
    <property type="entry name" value="Ribosomal_S2"/>
    <property type="match status" value="1"/>
</dbReference>
<dbReference type="GO" id="GO:0005763">
    <property type="term" value="C:mitochondrial small ribosomal subunit"/>
    <property type="evidence" value="ECO:0007669"/>
    <property type="project" value="EnsemblFungi"/>
</dbReference>
<dbReference type="PANTHER" id="PTHR12534:SF0">
    <property type="entry name" value="SMALL RIBOSOMAL SUBUNIT PROTEIN US2M"/>
    <property type="match status" value="1"/>
</dbReference>
<dbReference type="PROSITE" id="PS00963">
    <property type="entry name" value="RIBOSOMAL_S2_2"/>
    <property type="match status" value="1"/>
</dbReference>
<feature type="compositionally biased region" description="Polar residues" evidence="5">
    <location>
        <begin position="1"/>
        <end position="13"/>
    </location>
</feature>
<keyword evidence="2 4" id="KW-0689">Ribosomal protein</keyword>
<name>A0A167DPU6_9ASCO</name>
<feature type="region of interest" description="Disordered" evidence="5">
    <location>
        <begin position="1"/>
        <end position="64"/>
    </location>
</feature>
<dbReference type="PRINTS" id="PR00395">
    <property type="entry name" value="RIBOSOMALS2"/>
</dbReference>
<dbReference type="GO" id="GO:0003735">
    <property type="term" value="F:structural constituent of ribosome"/>
    <property type="evidence" value="ECO:0007669"/>
    <property type="project" value="EnsemblFungi"/>
</dbReference>
<dbReference type="InterPro" id="IPR001865">
    <property type="entry name" value="Ribosomal_uS2"/>
</dbReference>
<evidence type="ECO:0000256" key="1">
    <source>
        <dbReference type="ARBA" id="ARBA00006242"/>
    </source>
</evidence>
<feature type="compositionally biased region" description="Low complexity" evidence="5">
    <location>
        <begin position="20"/>
        <end position="62"/>
    </location>
</feature>
<dbReference type="InterPro" id="IPR005706">
    <property type="entry name" value="Ribosomal_uS2_bac/mit/plastid"/>
</dbReference>
<organism evidence="6 7">
    <name type="scientific">Sugiyamaella lignohabitans</name>
    <dbReference type="NCBI Taxonomy" id="796027"/>
    <lineage>
        <taxon>Eukaryota</taxon>
        <taxon>Fungi</taxon>
        <taxon>Dikarya</taxon>
        <taxon>Ascomycota</taxon>
        <taxon>Saccharomycotina</taxon>
        <taxon>Dipodascomycetes</taxon>
        <taxon>Dipodascales</taxon>
        <taxon>Trichomonascaceae</taxon>
        <taxon>Sugiyamaella</taxon>
    </lineage>
</organism>
<dbReference type="RefSeq" id="XP_018735626.1">
    <property type="nucleotide sequence ID" value="XM_018878310.1"/>
</dbReference>
<dbReference type="SUPFAM" id="SSF52313">
    <property type="entry name" value="Ribosomal protein S2"/>
    <property type="match status" value="1"/>
</dbReference>
<evidence type="ECO:0000256" key="2">
    <source>
        <dbReference type="ARBA" id="ARBA00022980"/>
    </source>
</evidence>